<keyword evidence="2" id="KW-0805">Transcription regulation</keyword>
<dbReference type="FunFam" id="1.10.10.10:FF:000001">
    <property type="entry name" value="LysR family transcriptional regulator"/>
    <property type="match status" value="1"/>
</dbReference>
<sequence length="295" mass="33527">MSTRLPPLRGLRCFCLAADNLSFKHTAEQLYITPSAVSHQIRQLEEDLGLSLFVRKTRALELTPAGKSFYLAIQPVMQQLVHTISEFSQNTGSKEVSISMPEFFASELFMPRLRGWSAQYPAINLRVDTVKTRSDPSRPTDVSIILSGSPPQAVLCHELFAISYQPACNPSLYEQCSRLGLDALNQLPLLLHQSRPHAWHQWAELAGIEYFRPKQILQLDSMFGMARAAEQGLGIALIPMPISQAWFHSGALVALFDGSWTTRDKYYLIQHRQQPDRPEVQWLIDWVLASFEQYR</sequence>
<evidence type="ECO:0000313" key="6">
    <source>
        <dbReference type="EMBL" id="SEA85185.1"/>
    </source>
</evidence>
<dbReference type="PANTHER" id="PTHR30537">
    <property type="entry name" value="HTH-TYPE TRANSCRIPTIONAL REGULATOR"/>
    <property type="match status" value="1"/>
</dbReference>
<accession>A0A1H4EJJ2</accession>
<dbReference type="OrthoDB" id="9786526at2"/>
<keyword evidence="3" id="KW-0238">DNA-binding</keyword>
<dbReference type="InterPro" id="IPR036390">
    <property type="entry name" value="WH_DNA-bd_sf"/>
</dbReference>
<dbReference type="InterPro" id="IPR058163">
    <property type="entry name" value="LysR-type_TF_proteobact-type"/>
</dbReference>
<dbReference type="Gene3D" id="3.40.190.10">
    <property type="entry name" value="Periplasmic binding protein-like II"/>
    <property type="match status" value="2"/>
</dbReference>
<keyword evidence="4" id="KW-0804">Transcription</keyword>
<dbReference type="Gene3D" id="1.10.10.10">
    <property type="entry name" value="Winged helix-like DNA-binding domain superfamily/Winged helix DNA-binding domain"/>
    <property type="match status" value="1"/>
</dbReference>
<evidence type="ECO:0000259" key="5">
    <source>
        <dbReference type="PROSITE" id="PS50931"/>
    </source>
</evidence>
<gene>
    <name evidence="6" type="ORF">SAMN04488051_10780</name>
</gene>
<dbReference type="PRINTS" id="PR00039">
    <property type="entry name" value="HTHLYSR"/>
</dbReference>
<dbReference type="PROSITE" id="PS50931">
    <property type="entry name" value="HTH_LYSR"/>
    <property type="match status" value="1"/>
</dbReference>
<dbReference type="InterPro" id="IPR005119">
    <property type="entry name" value="LysR_subst-bd"/>
</dbReference>
<comment type="similarity">
    <text evidence="1">Belongs to the LysR transcriptional regulatory family.</text>
</comment>
<evidence type="ECO:0000256" key="3">
    <source>
        <dbReference type="ARBA" id="ARBA00023125"/>
    </source>
</evidence>
<protein>
    <submittedName>
        <fullName evidence="6">Regulatory helix-turn-helix protein, lysR family</fullName>
    </submittedName>
</protein>
<proteinExistence type="inferred from homology"/>
<feature type="domain" description="HTH lysR-type" evidence="5">
    <location>
        <begin position="6"/>
        <end position="63"/>
    </location>
</feature>
<dbReference type="GO" id="GO:0003700">
    <property type="term" value="F:DNA-binding transcription factor activity"/>
    <property type="evidence" value="ECO:0007669"/>
    <property type="project" value="InterPro"/>
</dbReference>
<dbReference type="GO" id="GO:0006351">
    <property type="term" value="P:DNA-templated transcription"/>
    <property type="evidence" value="ECO:0007669"/>
    <property type="project" value="TreeGrafter"/>
</dbReference>
<name>A0A1H4EJJ2_ALKAM</name>
<organism evidence="6 7">
    <name type="scientific">Alkalimonas amylolytica</name>
    <dbReference type="NCBI Taxonomy" id="152573"/>
    <lineage>
        <taxon>Bacteria</taxon>
        <taxon>Pseudomonadati</taxon>
        <taxon>Pseudomonadota</taxon>
        <taxon>Gammaproteobacteria</taxon>
        <taxon>Alkalimonas</taxon>
    </lineage>
</organism>
<dbReference type="AlphaFoldDB" id="A0A1H4EJJ2"/>
<dbReference type="Pfam" id="PF03466">
    <property type="entry name" value="LysR_substrate"/>
    <property type="match status" value="1"/>
</dbReference>
<evidence type="ECO:0000256" key="2">
    <source>
        <dbReference type="ARBA" id="ARBA00023015"/>
    </source>
</evidence>
<dbReference type="Proteomes" id="UP000198773">
    <property type="component" value="Unassembled WGS sequence"/>
</dbReference>
<dbReference type="GO" id="GO:0043565">
    <property type="term" value="F:sequence-specific DNA binding"/>
    <property type="evidence" value="ECO:0007669"/>
    <property type="project" value="TreeGrafter"/>
</dbReference>
<dbReference type="SUPFAM" id="SSF53850">
    <property type="entry name" value="Periplasmic binding protein-like II"/>
    <property type="match status" value="1"/>
</dbReference>
<reference evidence="6 7" key="1">
    <citation type="submission" date="2016-10" db="EMBL/GenBank/DDBJ databases">
        <authorList>
            <person name="de Groot N.N."/>
        </authorList>
    </citation>
    <scope>NUCLEOTIDE SEQUENCE [LARGE SCALE GENOMIC DNA]</scope>
    <source>
        <strain evidence="6 7">CGMCC 1.3430</strain>
    </source>
</reference>
<dbReference type="SUPFAM" id="SSF46785">
    <property type="entry name" value="Winged helix' DNA-binding domain"/>
    <property type="match status" value="1"/>
</dbReference>
<dbReference type="EMBL" id="FNRM01000007">
    <property type="protein sequence ID" value="SEA85185.1"/>
    <property type="molecule type" value="Genomic_DNA"/>
</dbReference>
<dbReference type="RefSeq" id="WP_091343929.1">
    <property type="nucleotide sequence ID" value="NZ_FNRM01000007.1"/>
</dbReference>
<dbReference type="InterPro" id="IPR000847">
    <property type="entry name" value="LysR_HTH_N"/>
</dbReference>
<dbReference type="PANTHER" id="PTHR30537:SF26">
    <property type="entry name" value="GLYCINE CLEAVAGE SYSTEM TRANSCRIPTIONAL ACTIVATOR"/>
    <property type="match status" value="1"/>
</dbReference>
<evidence type="ECO:0000256" key="1">
    <source>
        <dbReference type="ARBA" id="ARBA00009437"/>
    </source>
</evidence>
<evidence type="ECO:0000313" key="7">
    <source>
        <dbReference type="Proteomes" id="UP000198773"/>
    </source>
</evidence>
<dbReference type="Pfam" id="PF00126">
    <property type="entry name" value="HTH_1"/>
    <property type="match status" value="1"/>
</dbReference>
<evidence type="ECO:0000256" key="4">
    <source>
        <dbReference type="ARBA" id="ARBA00023163"/>
    </source>
</evidence>
<dbReference type="InterPro" id="IPR036388">
    <property type="entry name" value="WH-like_DNA-bd_sf"/>
</dbReference>
<dbReference type="STRING" id="152573.SAMN04488051_10780"/>
<keyword evidence="7" id="KW-1185">Reference proteome</keyword>